<comment type="caution">
    <text evidence="1">The sequence shown here is derived from an EMBL/GenBank/DDBJ whole genome shotgun (WGS) entry which is preliminary data.</text>
</comment>
<organism evidence="1 2">
    <name type="scientific">Paramarasmius palmivorus</name>
    <dbReference type="NCBI Taxonomy" id="297713"/>
    <lineage>
        <taxon>Eukaryota</taxon>
        <taxon>Fungi</taxon>
        <taxon>Dikarya</taxon>
        <taxon>Basidiomycota</taxon>
        <taxon>Agaricomycotina</taxon>
        <taxon>Agaricomycetes</taxon>
        <taxon>Agaricomycetidae</taxon>
        <taxon>Agaricales</taxon>
        <taxon>Marasmiineae</taxon>
        <taxon>Marasmiaceae</taxon>
        <taxon>Paramarasmius</taxon>
    </lineage>
</organism>
<dbReference type="AlphaFoldDB" id="A0AAW0B8Z6"/>
<sequence>MHGTNQNNTSFSFTFEGDFVSVWGAKDTRKTGQSDADKLVTLPRWQCQIDGSSIPSIDYLTQIDRLTNNILCETRGLSTSSPHTLTLTAIIDDPDTQTFWLDKVEYAPAPNANVTGKVIKVDSSDQNIRYDNTRNWFPNLGNGILFHYTKTNWC</sequence>
<dbReference type="EMBL" id="JAYKXP010000161">
    <property type="protein sequence ID" value="KAK7021843.1"/>
    <property type="molecule type" value="Genomic_DNA"/>
</dbReference>
<protein>
    <submittedName>
        <fullName evidence="1">Uncharacterized protein</fullName>
    </submittedName>
</protein>
<dbReference type="Proteomes" id="UP001383192">
    <property type="component" value="Unassembled WGS sequence"/>
</dbReference>
<name>A0AAW0B8Z6_9AGAR</name>
<gene>
    <name evidence="1" type="ORF">VNI00_017236</name>
</gene>
<evidence type="ECO:0000313" key="2">
    <source>
        <dbReference type="Proteomes" id="UP001383192"/>
    </source>
</evidence>
<keyword evidence="2" id="KW-1185">Reference proteome</keyword>
<reference evidence="1 2" key="1">
    <citation type="submission" date="2024-01" db="EMBL/GenBank/DDBJ databases">
        <title>A draft genome for a cacao thread blight-causing isolate of Paramarasmius palmivorus.</title>
        <authorList>
            <person name="Baruah I.K."/>
            <person name="Bukari Y."/>
            <person name="Amoako-Attah I."/>
            <person name="Meinhardt L.W."/>
            <person name="Bailey B.A."/>
            <person name="Cohen S.P."/>
        </authorList>
    </citation>
    <scope>NUCLEOTIDE SEQUENCE [LARGE SCALE GENOMIC DNA]</scope>
    <source>
        <strain evidence="1 2">GH-12</strain>
    </source>
</reference>
<accession>A0AAW0B8Z6</accession>
<evidence type="ECO:0000313" key="1">
    <source>
        <dbReference type="EMBL" id="KAK7021843.1"/>
    </source>
</evidence>
<proteinExistence type="predicted"/>